<dbReference type="GO" id="GO:0005829">
    <property type="term" value="C:cytosol"/>
    <property type="evidence" value="ECO:0007669"/>
    <property type="project" value="TreeGrafter"/>
</dbReference>
<dbReference type="PANTHER" id="PTHR10130:SF0">
    <property type="entry name" value="GH08708P"/>
    <property type="match status" value="1"/>
</dbReference>
<dbReference type="AlphaFoldDB" id="A0A060TD03"/>
<dbReference type="GO" id="GO:0016560">
    <property type="term" value="P:protein import into peroxisome matrix, docking"/>
    <property type="evidence" value="ECO:0007669"/>
    <property type="project" value="TreeGrafter"/>
</dbReference>
<keyword evidence="12" id="KW-0882">Thioester bond</keyword>
<dbReference type="Pfam" id="PF13432">
    <property type="entry name" value="TPR_16"/>
    <property type="match status" value="2"/>
</dbReference>
<reference evidence="17" key="1">
    <citation type="submission" date="2014-02" db="EMBL/GenBank/DDBJ databases">
        <authorList>
            <person name="Genoscope - CEA"/>
        </authorList>
    </citation>
    <scope>NUCLEOTIDE SEQUENCE</scope>
    <source>
        <strain evidence="17">LS3</strain>
    </source>
</reference>
<comment type="similarity">
    <text evidence="3">Belongs to the peroxisomal targeting signal receptor family.</text>
</comment>
<evidence type="ECO:0000256" key="5">
    <source>
        <dbReference type="ARBA" id="ARBA00022448"/>
    </source>
</evidence>
<evidence type="ECO:0000256" key="12">
    <source>
        <dbReference type="ARBA" id="ARBA00022966"/>
    </source>
</evidence>
<evidence type="ECO:0000256" key="14">
    <source>
        <dbReference type="ARBA" id="ARBA00032505"/>
    </source>
</evidence>
<feature type="compositionally biased region" description="Low complexity" evidence="16">
    <location>
        <begin position="121"/>
        <end position="130"/>
    </location>
</feature>
<evidence type="ECO:0000256" key="3">
    <source>
        <dbReference type="ARBA" id="ARBA00005348"/>
    </source>
</evidence>
<gene>
    <name evidence="17" type="ORF">GNLVRS02_ARAD1D47102g</name>
</gene>
<dbReference type="PhylomeDB" id="A0A060TD03"/>
<feature type="compositionally biased region" description="Low complexity" evidence="16">
    <location>
        <begin position="175"/>
        <end position="191"/>
    </location>
</feature>
<evidence type="ECO:0000256" key="8">
    <source>
        <dbReference type="ARBA" id="ARBA00022737"/>
    </source>
</evidence>
<dbReference type="FunFam" id="1.25.40.10:FF:000218">
    <property type="entry name" value="Peroxisomal targeting signal receptor"/>
    <property type="match status" value="1"/>
</dbReference>
<dbReference type="GO" id="GO:0005778">
    <property type="term" value="C:peroxisomal membrane"/>
    <property type="evidence" value="ECO:0007669"/>
    <property type="project" value="TreeGrafter"/>
</dbReference>
<feature type="region of interest" description="Disordered" evidence="16">
    <location>
        <begin position="169"/>
        <end position="192"/>
    </location>
</feature>
<evidence type="ECO:0000256" key="13">
    <source>
        <dbReference type="ARBA" id="ARBA00023140"/>
    </source>
</evidence>
<evidence type="ECO:0000256" key="10">
    <source>
        <dbReference type="ARBA" id="ARBA00022843"/>
    </source>
</evidence>
<feature type="repeat" description="TPR" evidence="15">
    <location>
        <begin position="338"/>
        <end position="371"/>
    </location>
</feature>
<dbReference type="SUPFAM" id="SSF48452">
    <property type="entry name" value="TPR-like"/>
    <property type="match status" value="1"/>
</dbReference>
<keyword evidence="13" id="KW-0576">Peroxisome</keyword>
<evidence type="ECO:0000256" key="4">
    <source>
        <dbReference type="ARBA" id="ARBA00014710"/>
    </source>
</evidence>
<dbReference type="PROSITE" id="PS50005">
    <property type="entry name" value="TPR"/>
    <property type="match status" value="3"/>
</dbReference>
<evidence type="ECO:0000256" key="1">
    <source>
        <dbReference type="ARBA" id="ARBA00004275"/>
    </source>
</evidence>
<dbReference type="InterPro" id="IPR011990">
    <property type="entry name" value="TPR-like_helical_dom_sf"/>
</dbReference>
<dbReference type="InterPro" id="IPR024111">
    <property type="entry name" value="PEX5/PEX5L"/>
</dbReference>
<dbReference type="EMBL" id="HG937694">
    <property type="protein sequence ID" value="CDP38985.1"/>
    <property type="molecule type" value="Genomic_DNA"/>
</dbReference>
<evidence type="ECO:0000256" key="16">
    <source>
        <dbReference type="SAM" id="MobiDB-lite"/>
    </source>
</evidence>
<dbReference type="Gene3D" id="1.25.40.10">
    <property type="entry name" value="Tetratricopeptide repeat domain"/>
    <property type="match status" value="1"/>
</dbReference>
<feature type="region of interest" description="Disordered" evidence="16">
    <location>
        <begin position="1"/>
        <end position="55"/>
    </location>
</feature>
<feature type="repeat" description="TPR" evidence="15">
    <location>
        <begin position="448"/>
        <end position="481"/>
    </location>
</feature>
<dbReference type="InterPro" id="IPR019734">
    <property type="entry name" value="TPR_rpt"/>
</dbReference>
<feature type="region of interest" description="Disordered" evidence="16">
    <location>
        <begin position="88"/>
        <end position="134"/>
    </location>
</feature>
<evidence type="ECO:0000313" key="17">
    <source>
        <dbReference type="EMBL" id="CDP38985.1"/>
    </source>
</evidence>
<accession>A0A060TD03</accession>
<keyword evidence="9 15" id="KW-0802">TPR repeat</keyword>
<dbReference type="GO" id="GO:0005052">
    <property type="term" value="F:peroxisome matrix targeting signal-1 binding"/>
    <property type="evidence" value="ECO:0007669"/>
    <property type="project" value="TreeGrafter"/>
</dbReference>
<reference evidence="17" key="2">
    <citation type="submission" date="2014-06" db="EMBL/GenBank/DDBJ databases">
        <title>The complete genome of Blastobotrys (Arxula) adeninivorans LS3 - a yeast of biotechnological interest.</title>
        <authorList>
            <person name="Kunze G."/>
            <person name="Gaillardin C."/>
            <person name="Czernicka M."/>
            <person name="Durrens P."/>
            <person name="Martin T."/>
            <person name="Boer E."/>
            <person name="Gabaldon T."/>
            <person name="Cruz J."/>
            <person name="Talla E."/>
            <person name="Marck C."/>
            <person name="Goffeau A."/>
            <person name="Barbe V."/>
            <person name="Baret P."/>
            <person name="Baronian K."/>
            <person name="Beier S."/>
            <person name="Bleykasten C."/>
            <person name="Bode R."/>
            <person name="Casaregola S."/>
            <person name="Despons L."/>
            <person name="Fairhead C."/>
            <person name="Giersberg M."/>
            <person name="Gierski P."/>
            <person name="Hahnel U."/>
            <person name="Hartmann A."/>
            <person name="Jankowska D."/>
            <person name="Jubin C."/>
            <person name="Jung P."/>
            <person name="Lafontaine I."/>
            <person name="Leh-Louis V."/>
            <person name="Lemaire M."/>
            <person name="Marcet-Houben M."/>
            <person name="Mascher M."/>
            <person name="Morel G."/>
            <person name="Richard G.-F."/>
            <person name="Riechen J."/>
            <person name="Sacerdot C."/>
            <person name="Sarkar A."/>
            <person name="Savel G."/>
            <person name="Schacherer J."/>
            <person name="Sherman D."/>
            <person name="Straub M.-L."/>
            <person name="Stein N."/>
            <person name="Thierry A."/>
            <person name="Trautwein-Schult A."/>
            <person name="Westhof E."/>
            <person name="Worch S."/>
            <person name="Dujon B."/>
            <person name="Souciet J.-L."/>
            <person name="Wincker P."/>
            <person name="Scholz U."/>
            <person name="Neuveglise N."/>
        </authorList>
    </citation>
    <scope>NUCLEOTIDE SEQUENCE</scope>
    <source>
        <strain evidence="17">LS3</strain>
    </source>
</reference>
<keyword evidence="7" id="KW-1017">Isopeptide bond</keyword>
<name>A0A060TD03_BLAAD</name>
<keyword evidence="10" id="KW-0832">Ubl conjugation</keyword>
<feature type="compositionally biased region" description="Basic and acidic residues" evidence="16">
    <location>
        <begin position="210"/>
        <end position="225"/>
    </location>
</feature>
<protein>
    <recommendedName>
        <fullName evidence="4">Peroxisomal targeting signal receptor</fullName>
    </recommendedName>
    <alternativeName>
        <fullName evidence="14">Peroxin-5</fullName>
    </alternativeName>
</protein>
<evidence type="ECO:0000256" key="9">
    <source>
        <dbReference type="ARBA" id="ARBA00022803"/>
    </source>
</evidence>
<organism evidence="17">
    <name type="scientific">Blastobotrys adeninivorans</name>
    <name type="common">Yeast</name>
    <name type="synonym">Arxula adeninivorans</name>
    <dbReference type="NCBI Taxonomy" id="409370"/>
    <lineage>
        <taxon>Eukaryota</taxon>
        <taxon>Fungi</taxon>
        <taxon>Dikarya</taxon>
        <taxon>Ascomycota</taxon>
        <taxon>Saccharomycotina</taxon>
        <taxon>Dipodascomycetes</taxon>
        <taxon>Dipodascales</taxon>
        <taxon>Trichomonascaceae</taxon>
        <taxon>Blastobotrys</taxon>
    </lineage>
</organism>
<keyword evidence="5" id="KW-0813">Transport</keyword>
<evidence type="ECO:0000256" key="7">
    <source>
        <dbReference type="ARBA" id="ARBA00022499"/>
    </source>
</evidence>
<keyword evidence="6" id="KW-0963">Cytoplasm</keyword>
<sequence length="598" mass="66599">MSFMNSGAECSTSRNPLAQFTKHTAEDRSLQHERVGPGAPGGAMSMRSGPGMNAEDQKMFSQFNQQQHQQQGPAFQFDAMRHEVNNLQQGPGGGPSGGAWAQDFKAAGPGPQLHTPPPPAAAQMHAPQAQSSQWSAEFHQPTTAAPMASGGATPMTSGYAPFMSRFTPQMQMTSGPMHMQHQQPQQQGRIQQLDDKNWEEQFRQIEEAHAKEAEAKDKGKAKESSEQDATTSETVVDENGEEFHVEYSQENFENVWEKIKSQVLDNEEWLSKEAWDRDFDEFTTGRPEFGDYQFEENNPYMEQDDPYTMGVSLMDTGAKLSVAALCFEAAVQKDPNHVDAWARLGAAQAQNEKEDPAIRALERCIKLDPGNLGALMNLSVSYTNEGCENAAYATLEKWLATKYPQVADKARTQEPRLDNEGRFQLHARVTELFIRAAQLSPDGANMDADVQVGLGVLFYGNEEYSKAIDCFNAALGVRPNDPLLWNRLGATLANSNRSEEAIDAYYRALELRPSFVRARYNLGVSCINIGCYREAAQHLLAALSLHKTDGPEDDVLANQSTNLYETLRRVFLAMERRDLVEKVGNGMDVNEFRNEFEF</sequence>
<comment type="subcellular location">
    <subcellularLocation>
        <location evidence="2">Cytoplasm</location>
    </subcellularLocation>
    <subcellularLocation>
        <location evidence="1">Peroxisome</location>
    </subcellularLocation>
</comment>
<dbReference type="SMART" id="SM00028">
    <property type="entry name" value="TPR"/>
    <property type="match status" value="4"/>
</dbReference>
<dbReference type="PANTHER" id="PTHR10130">
    <property type="entry name" value="PEROXISOMAL TARGETING SIGNAL 1 RECEPTOR PEX5"/>
    <property type="match status" value="1"/>
</dbReference>
<feature type="compositionally biased region" description="Polar residues" evidence="16">
    <location>
        <begin position="1"/>
        <end position="22"/>
    </location>
</feature>
<keyword evidence="11" id="KW-0653">Protein transport</keyword>
<proteinExistence type="inferred from homology"/>
<evidence type="ECO:0000256" key="6">
    <source>
        <dbReference type="ARBA" id="ARBA00022490"/>
    </source>
</evidence>
<evidence type="ECO:0000256" key="15">
    <source>
        <dbReference type="PROSITE-ProRule" id="PRU00339"/>
    </source>
</evidence>
<evidence type="ECO:0000256" key="2">
    <source>
        <dbReference type="ARBA" id="ARBA00004496"/>
    </source>
</evidence>
<evidence type="ECO:0000256" key="11">
    <source>
        <dbReference type="ARBA" id="ARBA00022927"/>
    </source>
</evidence>
<feature type="repeat" description="TPR" evidence="15">
    <location>
        <begin position="482"/>
        <end position="515"/>
    </location>
</feature>
<keyword evidence="8" id="KW-0677">Repeat</keyword>
<feature type="region of interest" description="Disordered" evidence="16">
    <location>
        <begin position="210"/>
        <end position="240"/>
    </location>
</feature>
<feature type="compositionally biased region" description="Basic and acidic residues" evidence="16">
    <location>
        <begin position="23"/>
        <end position="35"/>
    </location>
</feature>